<dbReference type="RefSeq" id="WP_250872926.1">
    <property type="nucleotide sequence ID" value="NZ_JALXFV010000003.1"/>
</dbReference>
<gene>
    <name evidence="1" type="ORF">ACFSBT_06615</name>
</gene>
<accession>A0ABD6ATT2</accession>
<proteinExistence type="predicted"/>
<name>A0ABD6ATT2_9EURY</name>
<evidence type="ECO:0008006" key="3">
    <source>
        <dbReference type="Google" id="ProtNLM"/>
    </source>
</evidence>
<dbReference type="PROSITE" id="PS51257">
    <property type="entry name" value="PROKAR_LIPOPROTEIN"/>
    <property type="match status" value="1"/>
</dbReference>
<sequence length="154" mass="16944">MRRRALLVALAALAGCSSRPSSDADNDSVEPQTKVPTVTAVGTDGSTTVFLHVVPATPSDEQWERAVPIVFEELPTEERRAVHRAIDEECARYDGVSSGAWAFTDRVFDHLRQQRDAAADEPYRTVYLDANRVYAVGAVQGDHIMTEVDARCPE</sequence>
<evidence type="ECO:0000313" key="2">
    <source>
        <dbReference type="Proteomes" id="UP001597187"/>
    </source>
</evidence>
<dbReference type="EMBL" id="JBHUDC010000003">
    <property type="protein sequence ID" value="MFD1512952.1"/>
    <property type="molecule type" value="Genomic_DNA"/>
</dbReference>
<dbReference type="AlphaFoldDB" id="A0ABD6ATT2"/>
<evidence type="ECO:0000313" key="1">
    <source>
        <dbReference type="EMBL" id="MFD1512952.1"/>
    </source>
</evidence>
<keyword evidence="2" id="KW-1185">Reference proteome</keyword>
<reference evidence="1 2" key="1">
    <citation type="journal article" date="2019" name="Int. J. Syst. Evol. Microbiol.">
        <title>The Global Catalogue of Microorganisms (GCM) 10K type strain sequencing project: providing services to taxonomists for standard genome sequencing and annotation.</title>
        <authorList>
            <consortium name="The Broad Institute Genomics Platform"/>
            <consortium name="The Broad Institute Genome Sequencing Center for Infectious Disease"/>
            <person name="Wu L."/>
            <person name="Ma J."/>
        </authorList>
    </citation>
    <scope>NUCLEOTIDE SEQUENCE [LARGE SCALE GENOMIC DNA]</scope>
    <source>
        <strain evidence="1 2">CGMCC 1.12563</strain>
    </source>
</reference>
<protein>
    <recommendedName>
        <fullName evidence="3">Lipoprotein</fullName>
    </recommendedName>
</protein>
<dbReference type="Proteomes" id="UP001597187">
    <property type="component" value="Unassembled WGS sequence"/>
</dbReference>
<organism evidence="1 2">
    <name type="scientific">Halomarina rubra</name>
    <dbReference type="NCBI Taxonomy" id="2071873"/>
    <lineage>
        <taxon>Archaea</taxon>
        <taxon>Methanobacteriati</taxon>
        <taxon>Methanobacteriota</taxon>
        <taxon>Stenosarchaea group</taxon>
        <taxon>Halobacteria</taxon>
        <taxon>Halobacteriales</taxon>
        <taxon>Natronomonadaceae</taxon>
        <taxon>Halomarina</taxon>
    </lineage>
</organism>
<comment type="caution">
    <text evidence="1">The sequence shown here is derived from an EMBL/GenBank/DDBJ whole genome shotgun (WGS) entry which is preliminary data.</text>
</comment>